<evidence type="ECO:0000256" key="6">
    <source>
        <dbReference type="ARBA" id="ARBA00023235"/>
    </source>
</evidence>
<dbReference type="Gene3D" id="3.90.25.10">
    <property type="entry name" value="UDP-galactose 4-epimerase, domain 1"/>
    <property type="match status" value="1"/>
</dbReference>
<dbReference type="Proteomes" id="UP000007879">
    <property type="component" value="Unassembled WGS sequence"/>
</dbReference>
<dbReference type="PANTHER" id="PTHR43725:SF47">
    <property type="entry name" value="UDP-GLUCOSE 4-EPIMERASE"/>
    <property type="match status" value="1"/>
</dbReference>
<dbReference type="Pfam" id="PF16363">
    <property type="entry name" value="GDP_Man_Dehyd"/>
    <property type="match status" value="1"/>
</dbReference>
<keyword evidence="6" id="KW-0413">Isomerase</keyword>
<dbReference type="GO" id="GO:0005996">
    <property type="term" value="P:monosaccharide metabolic process"/>
    <property type="evidence" value="ECO:0007669"/>
    <property type="project" value="TreeGrafter"/>
</dbReference>
<dbReference type="RefSeq" id="XP_019861304.1">
    <property type="nucleotide sequence ID" value="XM_020005745.1"/>
</dbReference>
<dbReference type="KEGG" id="aqu:100634416"/>
<keyword evidence="5" id="KW-0520">NAD</keyword>
<organism evidence="8 9">
    <name type="scientific">Amphimedon queenslandica</name>
    <name type="common">Sponge</name>
    <dbReference type="NCBI Taxonomy" id="400682"/>
    <lineage>
        <taxon>Eukaryota</taxon>
        <taxon>Metazoa</taxon>
        <taxon>Porifera</taxon>
        <taxon>Demospongiae</taxon>
        <taxon>Heteroscleromorpha</taxon>
        <taxon>Haplosclerida</taxon>
        <taxon>Niphatidae</taxon>
        <taxon>Amphimedon</taxon>
    </lineage>
</organism>
<accession>A0AAN0JW57</accession>
<dbReference type="GO" id="GO:0005829">
    <property type="term" value="C:cytosol"/>
    <property type="evidence" value="ECO:0007669"/>
    <property type="project" value="TreeGrafter"/>
</dbReference>
<dbReference type="Gene3D" id="3.40.50.720">
    <property type="entry name" value="NAD(P)-binding Rossmann-like Domain"/>
    <property type="match status" value="1"/>
</dbReference>
<evidence type="ECO:0000313" key="8">
    <source>
        <dbReference type="EnsemblMetazoa" id="XP_019861304.1"/>
    </source>
</evidence>
<reference evidence="9" key="1">
    <citation type="journal article" date="2010" name="Nature">
        <title>The Amphimedon queenslandica genome and the evolution of animal complexity.</title>
        <authorList>
            <person name="Srivastava M."/>
            <person name="Simakov O."/>
            <person name="Chapman J."/>
            <person name="Fahey B."/>
            <person name="Gauthier M.E."/>
            <person name="Mitros T."/>
            <person name="Richards G.S."/>
            <person name="Conaco C."/>
            <person name="Dacre M."/>
            <person name="Hellsten U."/>
            <person name="Larroux C."/>
            <person name="Putnam N.H."/>
            <person name="Stanke M."/>
            <person name="Adamska M."/>
            <person name="Darling A."/>
            <person name="Degnan S.M."/>
            <person name="Oakley T.H."/>
            <person name="Plachetzki D.C."/>
            <person name="Zhai Y."/>
            <person name="Adamski M."/>
            <person name="Calcino A."/>
            <person name="Cummins S.F."/>
            <person name="Goodstein D.M."/>
            <person name="Harris C."/>
            <person name="Jackson D.J."/>
            <person name="Leys S.P."/>
            <person name="Shu S."/>
            <person name="Woodcroft B.J."/>
            <person name="Vervoort M."/>
            <person name="Kosik K.S."/>
            <person name="Manning G."/>
            <person name="Degnan B.M."/>
            <person name="Rokhsar D.S."/>
        </authorList>
    </citation>
    <scope>NUCLEOTIDE SEQUENCE [LARGE SCALE GENOMIC DNA]</scope>
</reference>
<dbReference type="GO" id="GO:0003978">
    <property type="term" value="F:UDP-glucose 4-epimerase activity"/>
    <property type="evidence" value="ECO:0007669"/>
    <property type="project" value="UniProtKB-EC"/>
</dbReference>
<feature type="domain" description="PH" evidence="7">
    <location>
        <begin position="1"/>
        <end position="42"/>
    </location>
</feature>
<evidence type="ECO:0000256" key="1">
    <source>
        <dbReference type="ARBA" id="ARBA00000083"/>
    </source>
</evidence>
<evidence type="ECO:0000256" key="3">
    <source>
        <dbReference type="ARBA" id="ARBA00004947"/>
    </source>
</evidence>
<name>A0AAN0JW57_AMPQE</name>
<dbReference type="SUPFAM" id="SSF50729">
    <property type="entry name" value="PH domain-like"/>
    <property type="match status" value="1"/>
</dbReference>
<dbReference type="EnsemblMetazoa" id="XM_020005745.1">
    <property type="protein sequence ID" value="XP_019861304.1"/>
    <property type="gene ID" value="LOC100634416"/>
</dbReference>
<dbReference type="EC" id="5.1.3.2" evidence="4"/>
<evidence type="ECO:0000256" key="4">
    <source>
        <dbReference type="ARBA" id="ARBA00013189"/>
    </source>
</evidence>
<dbReference type="PROSITE" id="PS50003">
    <property type="entry name" value="PH_DOMAIN"/>
    <property type="match status" value="1"/>
</dbReference>
<evidence type="ECO:0000256" key="5">
    <source>
        <dbReference type="ARBA" id="ARBA00023027"/>
    </source>
</evidence>
<dbReference type="AlphaFoldDB" id="A0AAN0JW57"/>
<evidence type="ECO:0000313" key="9">
    <source>
        <dbReference type="Proteomes" id="UP000007879"/>
    </source>
</evidence>
<dbReference type="InterPro" id="IPR016040">
    <property type="entry name" value="NAD(P)-bd_dom"/>
</dbReference>
<sequence>NSKLRTFGFDIVTEDEKTVYPLATETQKEMEEWLLTLGKAIGLIEEEDTIGKLKELSVYGKDYPTPDGTGIRDYIHIIDLAKGHVSSLNLVDKNCGLQIFNLGAGRGYSVLEVIGGMRKASGREVAYKVVGRREGDVPVSYSDASKAEREMGWKALKDIEEMCSDAWRWQVKNPQGYINKK</sequence>
<protein>
    <recommendedName>
        <fullName evidence="4">UDP-glucose 4-epimerase</fullName>
        <ecNumber evidence="4">5.1.3.2</ecNumber>
    </recommendedName>
</protein>
<evidence type="ECO:0000256" key="2">
    <source>
        <dbReference type="ARBA" id="ARBA00001911"/>
    </source>
</evidence>
<dbReference type="GeneID" id="100634416"/>
<keyword evidence="9" id="KW-1185">Reference proteome</keyword>
<comment type="catalytic activity">
    <reaction evidence="1">
        <text>UDP-alpha-D-glucose = UDP-alpha-D-galactose</text>
        <dbReference type="Rhea" id="RHEA:22168"/>
        <dbReference type="ChEBI" id="CHEBI:58885"/>
        <dbReference type="ChEBI" id="CHEBI:66914"/>
        <dbReference type="EC" id="5.1.3.2"/>
    </reaction>
</comment>
<comment type="pathway">
    <text evidence="3">Carbohydrate metabolism; galactose metabolism.</text>
</comment>
<dbReference type="InterPro" id="IPR001849">
    <property type="entry name" value="PH_domain"/>
</dbReference>
<reference evidence="8" key="2">
    <citation type="submission" date="2024-06" db="UniProtKB">
        <authorList>
            <consortium name="EnsemblMetazoa"/>
        </authorList>
    </citation>
    <scope>IDENTIFICATION</scope>
</reference>
<dbReference type="PANTHER" id="PTHR43725">
    <property type="entry name" value="UDP-GLUCOSE 4-EPIMERASE"/>
    <property type="match status" value="1"/>
</dbReference>
<proteinExistence type="predicted"/>
<dbReference type="PRINTS" id="PR01713">
    <property type="entry name" value="NUCEPIMERASE"/>
</dbReference>
<dbReference type="InterPro" id="IPR036291">
    <property type="entry name" value="NAD(P)-bd_dom_sf"/>
</dbReference>
<comment type="cofactor">
    <cofactor evidence="2">
        <name>NAD(+)</name>
        <dbReference type="ChEBI" id="CHEBI:57540"/>
    </cofactor>
</comment>
<dbReference type="SUPFAM" id="SSF51735">
    <property type="entry name" value="NAD(P)-binding Rossmann-fold domains"/>
    <property type="match status" value="1"/>
</dbReference>
<evidence type="ECO:0000259" key="7">
    <source>
        <dbReference type="PROSITE" id="PS50003"/>
    </source>
</evidence>